<reference evidence="4 5" key="1">
    <citation type="journal article" date="2021" name="Int. J. Syst. Evol. Microbiol.">
        <title>Amazonocrinis nigriterrae gen. nov., sp. nov., Atlanticothrix silvestris gen. nov., sp. nov. and Dendronalium phyllosphericum gen. nov., sp. nov., nostocacean cyanobacteria from Brazilian environments.</title>
        <authorList>
            <person name="Alvarenga D.O."/>
            <person name="Andreote A.P.D."/>
            <person name="Branco L.H.Z."/>
            <person name="Delbaje E."/>
            <person name="Cruz R.B."/>
            <person name="Varani A.M."/>
            <person name="Fiore M.F."/>
        </authorList>
    </citation>
    <scope>NUCLEOTIDE SEQUENCE [LARGE SCALE GENOMIC DNA]</scope>
    <source>
        <strain evidence="4 5">CENA369</strain>
    </source>
</reference>
<dbReference type="PANTHER" id="PTHR44591">
    <property type="entry name" value="STRESS RESPONSE REGULATOR PROTEIN 1"/>
    <property type="match status" value="1"/>
</dbReference>
<feature type="modified residue" description="4-aspartylphosphate" evidence="2">
    <location>
        <position position="400"/>
    </location>
</feature>
<dbReference type="SMART" id="SM00448">
    <property type="entry name" value="REC"/>
    <property type="match status" value="1"/>
</dbReference>
<dbReference type="Gene3D" id="3.40.50.2300">
    <property type="match status" value="1"/>
</dbReference>
<dbReference type="PIRSF" id="PIRSF005897">
    <property type="entry name" value="RR_PatA"/>
    <property type="match status" value="1"/>
</dbReference>
<dbReference type="PROSITE" id="PS50110">
    <property type="entry name" value="RESPONSE_REGULATORY"/>
    <property type="match status" value="1"/>
</dbReference>
<comment type="caution">
    <text evidence="4">The sequence shown here is derived from an EMBL/GenBank/DDBJ whole genome shotgun (WGS) entry which is preliminary data.</text>
</comment>
<keyword evidence="5" id="KW-1185">Reference proteome</keyword>
<dbReference type="InterPro" id="IPR050595">
    <property type="entry name" value="Bact_response_regulator"/>
</dbReference>
<dbReference type="Pfam" id="PF14332">
    <property type="entry name" value="DUF4388"/>
    <property type="match status" value="1"/>
</dbReference>
<dbReference type="InterPro" id="IPR001789">
    <property type="entry name" value="Sig_transdc_resp-reg_receiver"/>
</dbReference>
<evidence type="ECO:0000256" key="2">
    <source>
        <dbReference type="PROSITE-ProRule" id="PRU00169"/>
    </source>
</evidence>
<dbReference type="Proteomes" id="UP000662314">
    <property type="component" value="Unassembled WGS sequence"/>
</dbReference>
<evidence type="ECO:0000259" key="3">
    <source>
        <dbReference type="PROSITE" id="PS50110"/>
    </source>
</evidence>
<name>A0A8J7I1Q7_9NOST</name>
<evidence type="ECO:0000313" key="5">
    <source>
        <dbReference type="Proteomes" id="UP000662314"/>
    </source>
</evidence>
<dbReference type="RefSeq" id="WP_214430765.1">
    <property type="nucleotide sequence ID" value="NZ_CAWPUQ010000284.1"/>
</dbReference>
<dbReference type="InterPro" id="IPR011006">
    <property type="entry name" value="CheY-like_superfamily"/>
</dbReference>
<feature type="domain" description="Response regulatory" evidence="3">
    <location>
        <begin position="351"/>
        <end position="467"/>
    </location>
</feature>
<dbReference type="EMBL" id="JAECZA010000005">
    <property type="protein sequence ID" value="MBH8571928.1"/>
    <property type="molecule type" value="Genomic_DNA"/>
</dbReference>
<evidence type="ECO:0000313" key="4">
    <source>
        <dbReference type="EMBL" id="MBH8571928.1"/>
    </source>
</evidence>
<organism evidence="4 5">
    <name type="scientific">Dendronalium phyllosphericum CENA369</name>
    <dbReference type="NCBI Taxonomy" id="1725256"/>
    <lineage>
        <taxon>Bacteria</taxon>
        <taxon>Bacillati</taxon>
        <taxon>Cyanobacteriota</taxon>
        <taxon>Cyanophyceae</taxon>
        <taxon>Nostocales</taxon>
        <taxon>Nostocaceae</taxon>
        <taxon>Dendronalium</taxon>
        <taxon>Dendronalium phyllosphericum</taxon>
    </lineage>
</organism>
<dbReference type="GO" id="GO:0000160">
    <property type="term" value="P:phosphorelay signal transduction system"/>
    <property type="evidence" value="ECO:0007669"/>
    <property type="project" value="InterPro"/>
</dbReference>
<evidence type="ECO:0000256" key="1">
    <source>
        <dbReference type="ARBA" id="ARBA00022553"/>
    </source>
</evidence>
<dbReference type="InterPro" id="IPR025497">
    <property type="entry name" value="PatA-like_N"/>
</dbReference>
<dbReference type="Pfam" id="PF00072">
    <property type="entry name" value="Response_reg"/>
    <property type="match status" value="1"/>
</dbReference>
<dbReference type="AlphaFoldDB" id="A0A8J7I1Q7"/>
<accession>A0A8J7I1Q7</accession>
<proteinExistence type="predicted"/>
<dbReference type="SUPFAM" id="SSF52172">
    <property type="entry name" value="CheY-like"/>
    <property type="match status" value="1"/>
</dbReference>
<sequence>MNNFGTFTVLRPQSLLGQLSSCSETTCLQVLSNSVTWSIYLEQGTITYATHSVEPFDRLERHLRRLSDKIPRLTSETRVQLRLMFEIDSQNQFTENRTAEISQPSEYQAIHWLINEGHLDTTQATVLIQELVKEVMESFLLIKTGIFSLSNSQQTVAKICRLDVEKLIVHCQMQIQRWQSLSPHISSPYQRPYLLISNEIHSKNFPDIQPNLTSWMKGFSLRHLAAIMNQDEIQLAKNLYPYIIQGGIILHQPDPPFDKLPKNLAQLSSSPRYTTALLDRELVDTVVLEKDNNAAPDFTNIPIENIANVRELAKISTPLKDNIQELTISNNINLPLERVTAATVPAKQVYKIVSVDDSPTILKEISRFLESESFSVVAIDDPLKAVMSIIRHKPDLILLDLNMAGIDGYELCRLIRNNSIFQKTPIIFVTSQKGIVDKVKARLVGASGYLTKPFTRAELLKIVFMYLT</sequence>
<dbReference type="PANTHER" id="PTHR44591:SF23">
    <property type="entry name" value="CHEY SUBFAMILY"/>
    <property type="match status" value="1"/>
</dbReference>
<protein>
    <submittedName>
        <fullName evidence="4">Response regulator</fullName>
    </submittedName>
</protein>
<gene>
    <name evidence="4" type="ORF">I8752_02550</name>
</gene>
<keyword evidence="1 2" id="KW-0597">Phosphoprotein</keyword>
<dbReference type="InterPro" id="IPR024186">
    <property type="entry name" value="Sig_transdc_resp-reg_PatA"/>
</dbReference>